<dbReference type="KEGG" id="pno:SNOG_02194"/>
<evidence type="ECO:0000313" key="3">
    <source>
        <dbReference type="Proteomes" id="UP000001055"/>
    </source>
</evidence>
<dbReference type="AlphaFoldDB" id="Q0V1C0"/>
<proteinExistence type="predicted"/>
<dbReference type="HOGENOM" id="CLU_1090335_0_0_1"/>
<evidence type="ECO:0000313" key="2">
    <source>
        <dbReference type="EMBL" id="EAT90406.2"/>
    </source>
</evidence>
<keyword evidence="1" id="KW-0812">Transmembrane</keyword>
<dbReference type="VEuPathDB" id="FungiDB:JI435_021940"/>
<evidence type="ECO:0000256" key="1">
    <source>
        <dbReference type="SAM" id="Phobius"/>
    </source>
</evidence>
<keyword evidence="1" id="KW-1133">Transmembrane helix</keyword>
<accession>Q0V1C0</accession>
<sequence>MEKYQEETKRKDQKFLEIKATRDAMHARMQRSTTKIEADIENAKMLLEFIEVDEMKLQFKRTTRAKVPEPPVKKGVSIKDIFAVRSQAPTSSNDDESRRAMSWPGDTAPPYLSSLQVPIAEVEALWAKFDAQEEAHIAELVQIKHQTVVDTVQRSIGVPFSDSELEKLVDGLWPPLAEQKLLALFIYVLLSRSSKFHQHTAVERCLVRELFVWWCRVLAIVRVVLVSKKVISSFLTYTITLMRASLLFFFLFFFS</sequence>
<reference evidence="3" key="1">
    <citation type="journal article" date="2007" name="Plant Cell">
        <title>Dothideomycete-plant interactions illuminated by genome sequencing and EST analysis of the wheat pathogen Stagonospora nodorum.</title>
        <authorList>
            <person name="Hane J.K."/>
            <person name="Lowe R.G."/>
            <person name="Solomon P.S."/>
            <person name="Tan K.C."/>
            <person name="Schoch C.L."/>
            <person name="Spatafora J.W."/>
            <person name="Crous P.W."/>
            <person name="Kodira C."/>
            <person name="Birren B.W."/>
            <person name="Galagan J.E."/>
            <person name="Torriani S.F."/>
            <person name="McDonald B.A."/>
            <person name="Oliver R.P."/>
        </authorList>
    </citation>
    <scope>NUCLEOTIDE SEQUENCE [LARGE SCALE GENOMIC DNA]</scope>
    <source>
        <strain evidence="3">SN15 / ATCC MYA-4574 / FGSC 10173</strain>
    </source>
</reference>
<dbReference type="EMBL" id="CH445327">
    <property type="protein sequence ID" value="EAT90406.2"/>
    <property type="molecule type" value="Genomic_DNA"/>
</dbReference>
<feature type="transmembrane region" description="Helical" evidence="1">
    <location>
        <begin position="234"/>
        <end position="254"/>
    </location>
</feature>
<organism evidence="2 3">
    <name type="scientific">Phaeosphaeria nodorum (strain SN15 / ATCC MYA-4574 / FGSC 10173)</name>
    <name type="common">Glume blotch fungus</name>
    <name type="synonym">Parastagonospora nodorum</name>
    <dbReference type="NCBI Taxonomy" id="321614"/>
    <lineage>
        <taxon>Eukaryota</taxon>
        <taxon>Fungi</taxon>
        <taxon>Dikarya</taxon>
        <taxon>Ascomycota</taxon>
        <taxon>Pezizomycotina</taxon>
        <taxon>Dothideomycetes</taxon>
        <taxon>Pleosporomycetidae</taxon>
        <taxon>Pleosporales</taxon>
        <taxon>Pleosporineae</taxon>
        <taxon>Phaeosphaeriaceae</taxon>
        <taxon>Parastagonospora</taxon>
    </lineage>
</organism>
<gene>
    <name evidence="2" type="ORF">SNOG_02194</name>
</gene>
<dbReference type="Proteomes" id="UP000001055">
    <property type="component" value="Unassembled WGS sequence"/>
</dbReference>
<dbReference type="GeneID" id="5969659"/>
<dbReference type="RefSeq" id="XP_001792809.1">
    <property type="nucleotide sequence ID" value="XM_001792757.1"/>
</dbReference>
<name>Q0V1C0_PHANO</name>
<dbReference type="InParanoid" id="Q0V1C0"/>
<protein>
    <submittedName>
        <fullName evidence="2">Uncharacterized protein</fullName>
    </submittedName>
</protein>
<keyword evidence="1" id="KW-0472">Membrane</keyword>